<dbReference type="EMBL" id="JBHDIY010000002">
    <property type="protein sequence ID" value="MFL4469609.1"/>
    <property type="molecule type" value="Genomic_DNA"/>
</dbReference>
<accession>A0ABW8UU74</accession>
<gene>
    <name evidence="1" type="ORF">ACERZ8_06915</name>
</gene>
<proteinExistence type="predicted"/>
<protein>
    <recommendedName>
        <fullName evidence="3">Transferrin-binding protein B C-lobe/N-lobe beta barrel domain-containing protein</fullName>
    </recommendedName>
</protein>
<reference evidence="1 2" key="1">
    <citation type="submission" date="2024-08" db="EMBL/GenBank/DDBJ databases">
        <title>Tateyamaria sp. nov., isolated from marine algae.</title>
        <authorList>
            <person name="Choi B.J."/>
            <person name="Kim J.M."/>
            <person name="Lee J.K."/>
            <person name="Choi D.G."/>
            <person name="Bayburt H."/>
            <person name="Baek J.H."/>
            <person name="Han D.M."/>
            <person name="Jeon C.O."/>
        </authorList>
    </citation>
    <scope>NUCLEOTIDE SEQUENCE [LARGE SCALE GENOMIC DNA]</scope>
    <source>
        <strain evidence="1 2">KMU-156</strain>
    </source>
</reference>
<sequence>MAPVTTTTFAERSDTALFAGFALTLGPGGDGAEAILGVAHGEIDLDGDVTGAKATLHFGILEGFEINKIKLTGLFGNDSVQAEVGGGYSFKNSSPFAVVGTNGEYFAAGSDIYFNGTFEGYLGVHTIGQISLDTMTTTTTAPVMSPVIVSPVAE</sequence>
<evidence type="ECO:0008006" key="3">
    <source>
        <dbReference type="Google" id="ProtNLM"/>
    </source>
</evidence>
<evidence type="ECO:0000313" key="1">
    <source>
        <dbReference type="EMBL" id="MFL4469609.1"/>
    </source>
</evidence>
<evidence type="ECO:0000313" key="2">
    <source>
        <dbReference type="Proteomes" id="UP001627408"/>
    </source>
</evidence>
<dbReference type="Proteomes" id="UP001627408">
    <property type="component" value="Unassembled WGS sequence"/>
</dbReference>
<organism evidence="1 2">
    <name type="scientific">Tateyamaria armeniaca</name>
    <dbReference type="NCBI Taxonomy" id="2518930"/>
    <lineage>
        <taxon>Bacteria</taxon>
        <taxon>Pseudomonadati</taxon>
        <taxon>Pseudomonadota</taxon>
        <taxon>Alphaproteobacteria</taxon>
        <taxon>Rhodobacterales</taxon>
        <taxon>Roseobacteraceae</taxon>
        <taxon>Tateyamaria</taxon>
    </lineage>
</organism>
<comment type="caution">
    <text evidence="1">The sequence shown here is derived from an EMBL/GenBank/DDBJ whole genome shotgun (WGS) entry which is preliminary data.</text>
</comment>
<keyword evidence="2" id="KW-1185">Reference proteome</keyword>
<name>A0ABW8UU74_9RHOB</name>
<dbReference type="RefSeq" id="WP_407591474.1">
    <property type="nucleotide sequence ID" value="NZ_JBHDIY010000002.1"/>
</dbReference>